<evidence type="ECO:0008006" key="4">
    <source>
        <dbReference type="Google" id="ProtNLM"/>
    </source>
</evidence>
<gene>
    <name evidence="2" type="ORF">LX12_000591</name>
</gene>
<proteinExistence type="predicted"/>
<feature type="signal peptide" evidence="1">
    <location>
        <begin position="1"/>
        <end position="21"/>
    </location>
</feature>
<sequence length="153" mass="15107">MRTRRGIAGTLRTIATAAAIAASTTAAGHAAASPATAVPQVSVDIPSQWLFFSDPYPFGLETIHVVREAPGVLALSLGPYCTPPHVPTPSCTGGPIEVPANVAWVNLSTGATGTVSVPALASSPVRVTTGRGLIAIGGALAGFGLPGAATISA</sequence>
<evidence type="ECO:0000313" key="3">
    <source>
        <dbReference type="Proteomes" id="UP001205740"/>
    </source>
</evidence>
<accession>A0ABT1H0W2</accession>
<keyword evidence="3" id="KW-1185">Reference proteome</keyword>
<organism evidence="2 3">
    <name type="scientific">Williamsia serinedens</name>
    <dbReference type="NCBI Taxonomy" id="391736"/>
    <lineage>
        <taxon>Bacteria</taxon>
        <taxon>Bacillati</taxon>
        <taxon>Actinomycetota</taxon>
        <taxon>Actinomycetes</taxon>
        <taxon>Mycobacteriales</taxon>
        <taxon>Nocardiaceae</taxon>
        <taxon>Williamsia</taxon>
    </lineage>
</organism>
<dbReference type="EMBL" id="JAMTCG010000001">
    <property type="protein sequence ID" value="MCP2159427.1"/>
    <property type="molecule type" value="Genomic_DNA"/>
</dbReference>
<evidence type="ECO:0000313" key="2">
    <source>
        <dbReference type="EMBL" id="MCP2159427.1"/>
    </source>
</evidence>
<dbReference type="Proteomes" id="UP001205740">
    <property type="component" value="Unassembled WGS sequence"/>
</dbReference>
<protein>
    <recommendedName>
        <fullName evidence="4">Secreted protein</fullName>
    </recommendedName>
</protein>
<keyword evidence="1" id="KW-0732">Signal</keyword>
<feature type="chain" id="PRO_5046155734" description="Secreted protein" evidence="1">
    <location>
        <begin position="22"/>
        <end position="153"/>
    </location>
</feature>
<dbReference type="RefSeq" id="WP_253652997.1">
    <property type="nucleotide sequence ID" value="NZ_BAAAOE010000004.1"/>
</dbReference>
<name>A0ABT1H0W2_9NOCA</name>
<evidence type="ECO:0000256" key="1">
    <source>
        <dbReference type="SAM" id="SignalP"/>
    </source>
</evidence>
<reference evidence="2 3" key="1">
    <citation type="submission" date="2022-06" db="EMBL/GenBank/DDBJ databases">
        <title>Genomic Encyclopedia of Archaeal and Bacterial Type Strains, Phase II (KMG-II): from individual species to whole genera.</title>
        <authorList>
            <person name="Goeker M."/>
        </authorList>
    </citation>
    <scope>NUCLEOTIDE SEQUENCE [LARGE SCALE GENOMIC DNA]</scope>
    <source>
        <strain evidence="2 3">DSM 45037</strain>
    </source>
</reference>
<comment type="caution">
    <text evidence="2">The sequence shown here is derived from an EMBL/GenBank/DDBJ whole genome shotgun (WGS) entry which is preliminary data.</text>
</comment>